<dbReference type="GO" id="GO:0016121">
    <property type="term" value="P:carotene catabolic process"/>
    <property type="evidence" value="ECO:0007669"/>
    <property type="project" value="TreeGrafter"/>
</dbReference>
<dbReference type="GO" id="GO:0003834">
    <property type="term" value="F:beta-carotene 15,15'-dioxygenase activity"/>
    <property type="evidence" value="ECO:0007669"/>
    <property type="project" value="TreeGrafter"/>
</dbReference>
<keyword evidence="7" id="KW-1185">Reference proteome</keyword>
<dbReference type="InterPro" id="IPR004294">
    <property type="entry name" value="Carotenoid_Oase"/>
</dbReference>
<evidence type="ECO:0000313" key="6">
    <source>
        <dbReference type="EMBL" id="QQP40212.1"/>
    </source>
</evidence>
<accession>A0A7T8JYS9</accession>
<dbReference type="Proteomes" id="UP000595437">
    <property type="component" value="Chromosome 9"/>
</dbReference>
<dbReference type="Pfam" id="PF03055">
    <property type="entry name" value="RPE65"/>
    <property type="match status" value="1"/>
</dbReference>
<proteinExistence type="inferred from homology"/>
<evidence type="ECO:0000256" key="4">
    <source>
        <dbReference type="ARBA" id="ARBA00023004"/>
    </source>
</evidence>
<evidence type="ECO:0000256" key="2">
    <source>
        <dbReference type="ARBA" id="ARBA00022723"/>
    </source>
</evidence>
<evidence type="ECO:0000313" key="7">
    <source>
        <dbReference type="Proteomes" id="UP000595437"/>
    </source>
</evidence>
<comment type="similarity">
    <text evidence="1">Belongs to the carotenoid oxygenase family.</text>
</comment>
<dbReference type="GO" id="GO:0046872">
    <property type="term" value="F:metal ion binding"/>
    <property type="evidence" value="ECO:0007669"/>
    <property type="project" value="UniProtKB-KW"/>
</dbReference>
<feature type="binding site" evidence="5">
    <location>
        <position position="236"/>
    </location>
    <ligand>
        <name>Fe cation</name>
        <dbReference type="ChEBI" id="CHEBI:24875"/>
        <note>catalytic</note>
    </ligand>
</feature>
<dbReference type="EMBL" id="CP045898">
    <property type="protein sequence ID" value="QQP40212.1"/>
    <property type="molecule type" value="Genomic_DNA"/>
</dbReference>
<keyword evidence="4 5" id="KW-0408">Iron</keyword>
<evidence type="ECO:0000256" key="1">
    <source>
        <dbReference type="ARBA" id="ARBA00006787"/>
    </source>
</evidence>
<dbReference type="PANTHER" id="PTHR10543">
    <property type="entry name" value="BETA-CAROTENE DIOXYGENASE"/>
    <property type="match status" value="1"/>
</dbReference>
<dbReference type="GO" id="GO:0010436">
    <property type="term" value="F:carotenoid dioxygenase activity"/>
    <property type="evidence" value="ECO:0007669"/>
    <property type="project" value="TreeGrafter"/>
</dbReference>
<reference evidence="6" key="1">
    <citation type="journal article" name="Sci. Data">
        <title>Chromosome-scale genome assembly of the sea louse Caligus rogercresseyi by SMRT sequencing and Hi-C analysis.</title>
        <authorList>
            <person name="Gallardo-Escarate C."/>
            <person name="Valenzuela-Munoz V."/>
            <person name="Nunez-Acuna G."/>
            <person name="Valenzuela-Miranda D."/>
            <person name="Goncalves A.T."/>
            <person name="Escobar-Sepulveda H."/>
            <person name="Liachko I."/>
            <person name="Nelson B."/>
            <person name="Roberts S."/>
            <person name="Warren W."/>
        </authorList>
    </citation>
    <scope>NUCLEOTIDE SEQUENCE</scope>
    <source>
        <tissue evidence="6">Whole tissue</tissue>
    </source>
</reference>
<keyword evidence="6" id="KW-0503">Monooxygenase</keyword>
<dbReference type="AlphaFoldDB" id="A0A7T8JYS9"/>
<keyword evidence="3" id="KW-0560">Oxidoreductase</keyword>
<evidence type="ECO:0000256" key="5">
    <source>
        <dbReference type="PIRSR" id="PIRSR604294-1"/>
    </source>
</evidence>
<evidence type="ECO:0000256" key="3">
    <source>
        <dbReference type="ARBA" id="ARBA00023002"/>
    </source>
</evidence>
<comment type="cofactor">
    <cofactor evidence="5">
        <name>Fe(2+)</name>
        <dbReference type="ChEBI" id="CHEBI:29033"/>
    </cofactor>
    <text evidence="5">Binds 1 Fe(2+) ion per subunit.</text>
</comment>
<feature type="binding site" evidence="5">
    <location>
        <position position="513"/>
    </location>
    <ligand>
        <name>Fe cation</name>
        <dbReference type="ChEBI" id="CHEBI:24875"/>
        <note>catalytic</note>
    </ligand>
</feature>
<gene>
    <name evidence="6" type="ORF">FKW44_014191</name>
</gene>
<sequence length="521" mass="59753">MESHTNNENKIKDDVKDSLKSVVLFTKSSSCSNIRGRLSGQQLPMWVQGVLLYNSPCAEWKNSSSHWMDGLSMMRDSTFPTPKRPSDLKKAIGKTLLKLQSQLVPLRAMPLQKIAKFRKKLEIKDNCNSAFYHFGDLVMATHESAFDRVVDPDFLETKDLIDMSHLFCLKSAVPLKDHNGDYYNLAASMVTGNKYHFIKFKRPSSEVNYGSNNFPSETKFVATIPSRFPGHIGYFHTFGMTDNYLIFCEQPLAYQVDKLKRYKSEGKSFRDCLEWIPQERNHFHVVDKKSGRSLEMNYATDRPYFFFNFVNCYESGGHLVVDILVYDGPEVLDSMCIQNTKKGQDSQSKIMRFVLPLNYTDEGINLNPSQWGDSTAIRRNEIINLRPSVLTREAGMETPRINPYFNFRRYNYTYVVGWIHGMNPKNPYSNAITKIDVESSVMTSWKTDNEDEHPSEIVFVPNPACATEDDGILISCVSNARNGPGSYLVFINARNMQEVARVHFDEAIPFGLHTHFIQRFL</sequence>
<dbReference type="PANTHER" id="PTHR10543:SF24">
    <property type="entry name" value="CAROTENOID ISOMEROOXYGENASE"/>
    <property type="match status" value="1"/>
</dbReference>
<protein>
    <submittedName>
        <fullName evidence="6">Betacarotene 15_15'monooxygenase 1</fullName>
    </submittedName>
</protein>
<dbReference type="GO" id="GO:0004497">
    <property type="term" value="F:monooxygenase activity"/>
    <property type="evidence" value="ECO:0007669"/>
    <property type="project" value="UniProtKB-KW"/>
</dbReference>
<dbReference type="GO" id="GO:0042574">
    <property type="term" value="P:retinal metabolic process"/>
    <property type="evidence" value="ECO:0007669"/>
    <property type="project" value="TreeGrafter"/>
</dbReference>
<organism evidence="6 7">
    <name type="scientific">Caligus rogercresseyi</name>
    <name type="common">Sea louse</name>
    <dbReference type="NCBI Taxonomy" id="217165"/>
    <lineage>
        <taxon>Eukaryota</taxon>
        <taxon>Metazoa</taxon>
        <taxon>Ecdysozoa</taxon>
        <taxon>Arthropoda</taxon>
        <taxon>Crustacea</taxon>
        <taxon>Multicrustacea</taxon>
        <taxon>Hexanauplia</taxon>
        <taxon>Copepoda</taxon>
        <taxon>Siphonostomatoida</taxon>
        <taxon>Caligidae</taxon>
        <taxon>Caligus</taxon>
    </lineage>
</organism>
<keyword evidence="2 5" id="KW-0479">Metal-binding</keyword>
<dbReference type="OrthoDB" id="1069523at2759"/>
<name>A0A7T8JYS9_CALRO</name>